<keyword evidence="2" id="KW-1185">Reference proteome</keyword>
<evidence type="ECO:0000313" key="2">
    <source>
        <dbReference type="Proteomes" id="UP000822688"/>
    </source>
</evidence>
<protein>
    <submittedName>
        <fullName evidence="1">Uncharacterized protein</fullName>
    </submittedName>
</protein>
<name>A0A8T0GZN3_CERPU</name>
<proteinExistence type="predicted"/>
<organism evidence="1 2">
    <name type="scientific">Ceratodon purpureus</name>
    <name type="common">Fire moss</name>
    <name type="synonym">Dicranum purpureum</name>
    <dbReference type="NCBI Taxonomy" id="3225"/>
    <lineage>
        <taxon>Eukaryota</taxon>
        <taxon>Viridiplantae</taxon>
        <taxon>Streptophyta</taxon>
        <taxon>Embryophyta</taxon>
        <taxon>Bryophyta</taxon>
        <taxon>Bryophytina</taxon>
        <taxon>Bryopsida</taxon>
        <taxon>Dicranidae</taxon>
        <taxon>Pseudoditrichales</taxon>
        <taxon>Ditrichaceae</taxon>
        <taxon>Ceratodon</taxon>
    </lineage>
</organism>
<gene>
    <name evidence="1" type="ORF">KC19_8G014700</name>
</gene>
<evidence type="ECO:0000313" key="1">
    <source>
        <dbReference type="EMBL" id="KAG0563238.1"/>
    </source>
</evidence>
<sequence length="82" mass="9439">MINISCMWKMFGLLKGSGCHQLPLMPLPPVRIPIERRYMFLHCSTARVLKISHTMVRNLVQAHQKLLNLNAKSPLIILFNLT</sequence>
<reference evidence="1" key="1">
    <citation type="submission" date="2020-06" db="EMBL/GenBank/DDBJ databases">
        <title>WGS assembly of Ceratodon purpureus strain R40.</title>
        <authorList>
            <person name="Carey S.B."/>
            <person name="Jenkins J."/>
            <person name="Shu S."/>
            <person name="Lovell J.T."/>
            <person name="Sreedasyam A."/>
            <person name="Maumus F."/>
            <person name="Tiley G.P."/>
            <person name="Fernandez-Pozo N."/>
            <person name="Barry K."/>
            <person name="Chen C."/>
            <person name="Wang M."/>
            <person name="Lipzen A."/>
            <person name="Daum C."/>
            <person name="Saski C.A."/>
            <person name="Payton A.C."/>
            <person name="Mcbreen J.C."/>
            <person name="Conrad R.E."/>
            <person name="Kollar L.M."/>
            <person name="Olsson S."/>
            <person name="Huttunen S."/>
            <person name="Landis J.B."/>
            <person name="Wickett N.J."/>
            <person name="Johnson M.G."/>
            <person name="Rensing S.A."/>
            <person name="Grimwood J."/>
            <person name="Schmutz J."/>
            <person name="Mcdaniel S.F."/>
        </authorList>
    </citation>
    <scope>NUCLEOTIDE SEQUENCE</scope>
    <source>
        <strain evidence="1">R40</strain>
    </source>
</reference>
<dbReference type="AlphaFoldDB" id="A0A8T0GZN3"/>
<dbReference type="Proteomes" id="UP000822688">
    <property type="component" value="Chromosome 8"/>
</dbReference>
<comment type="caution">
    <text evidence="1">The sequence shown here is derived from an EMBL/GenBank/DDBJ whole genome shotgun (WGS) entry which is preliminary data.</text>
</comment>
<accession>A0A8T0GZN3</accession>
<dbReference type="EMBL" id="CM026429">
    <property type="protein sequence ID" value="KAG0563238.1"/>
    <property type="molecule type" value="Genomic_DNA"/>
</dbReference>